<name>A0A336KN49_CULSO</name>
<keyword evidence="3" id="KW-0328">Glycosyltransferase</keyword>
<evidence type="ECO:0000313" key="10">
    <source>
        <dbReference type="EMBL" id="SSX06256.1"/>
    </source>
</evidence>
<proteinExistence type="inferred from homology"/>
<dbReference type="GO" id="GO:0005637">
    <property type="term" value="C:nuclear inner membrane"/>
    <property type="evidence" value="ECO:0007669"/>
    <property type="project" value="TreeGrafter"/>
</dbReference>
<keyword evidence="5 9" id="KW-0812">Transmembrane</keyword>
<sequence length="815" mass="95672">MIENRLVFILSSALIGIGLACIHIFHVSNVFEFQTGFSELSKIERYLIFAKDQYFYYYKTIVEDREFDSGLNRVLFDNMTEFPLTINGAHRFYVVPEIFSSLLYLTFMNMTGTYDIRMLWCWDSTHDDCHGFSDPTYFYLSIVWVLSGLMVFTMYMYGTFLSKHIFGGFSCVIYYFTLHEHATNVHNHPSSRENFAFPFILIQFFILSKEIAKRRSRSNDEVQRNFSIISDMALITTISIIFWPVSSVIFSTQILVIYFLYETGVLSKGLVNDYTFSQISANVFAYALTHKNSFYLTSIHFTMAISLQLHIIKLSMYNPTPDPSRISRARRFIRNLALLVFFAYITFDIMNKIFSDHQDQNITLSYIRLAVIRFDMFPHSISSFLYDNSIQFNTIQYETLKNMFNVFCVKNLCLFIVITMGKYLQNRRERNYQEASGDNKERAKNYVIEDYMEENRIKMNDLSNPNTEKAIQKCLDLLKSCNYDYLMYKRRKASHFLAAEKEKTSFLSDIKKLKDQINEKERSRQAEKSNNINNMEKQDSESSKETKSCDSTSSKIDNSVSDDGHCPPDPVFVFNLTQLMALGVLQVMVEKFKFVFIPFTCVFVATIPSKKWFLKNTHVFFMIYVVLMICTLINPGFKNIKNQYKIKDTQNIELLKLLKWIDTTTAHDAKFGGPVDVISAVQLITKRPIINHPHIELPEMRRRTKAIYSMYSRRNSIEVHNDLSTMRVDYVIVSHELCYNKTEKGHFMVDFWDKLEPELQQDTQVCRLLFTNTFTSFLKVYENKKFIVVRIFSENLSDFSDIKLLPNNYRTTQLY</sequence>
<reference evidence="11" key="2">
    <citation type="submission" date="2018-07" db="EMBL/GenBank/DDBJ databases">
        <authorList>
            <person name="Quirk P.G."/>
            <person name="Krulwich T.A."/>
        </authorList>
    </citation>
    <scope>NUCLEOTIDE SEQUENCE</scope>
</reference>
<dbReference type="AlphaFoldDB" id="A0A336KN49"/>
<evidence type="ECO:0000256" key="1">
    <source>
        <dbReference type="ARBA" id="ARBA00004141"/>
    </source>
</evidence>
<organism evidence="10">
    <name type="scientific">Culicoides sonorensis</name>
    <name type="common">Biting midge</name>
    <dbReference type="NCBI Taxonomy" id="179676"/>
    <lineage>
        <taxon>Eukaryota</taxon>
        <taxon>Metazoa</taxon>
        <taxon>Ecdysozoa</taxon>
        <taxon>Arthropoda</taxon>
        <taxon>Hexapoda</taxon>
        <taxon>Insecta</taxon>
        <taxon>Pterygota</taxon>
        <taxon>Neoptera</taxon>
        <taxon>Endopterygota</taxon>
        <taxon>Diptera</taxon>
        <taxon>Nematocera</taxon>
        <taxon>Chironomoidea</taxon>
        <taxon>Ceratopogonidae</taxon>
        <taxon>Ceratopogoninae</taxon>
        <taxon>Culicoides</taxon>
        <taxon>Monoculicoides</taxon>
    </lineage>
</organism>
<evidence type="ECO:0000256" key="8">
    <source>
        <dbReference type="SAM" id="MobiDB-lite"/>
    </source>
</evidence>
<feature type="compositionally biased region" description="Basic and acidic residues" evidence="8">
    <location>
        <begin position="517"/>
        <end position="527"/>
    </location>
</feature>
<dbReference type="PANTHER" id="PTHR31488">
    <property type="entry name" value="DPY-19-LIKE 1, LIKE (H. SAPIENS)"/>
    <property type="match status" value="1"/>
</dbReference>
<comment type="subcellular location">
    <subcellularLocation>
        <location evidence="1">Membrane</location>
        <topology evidence="1">Multi-pass membrane protein</topology>
    </subcellularLocation>
</comment>
<feature type="transmembrane region" description="Helical" evidence="9">
    <location>
        <begin position="137"/>
        <end position="158"/>
    </location>
</feature>
<feature type="transmembrane region" description="Helical" evidence="9">
    <location>
        <begin position="594"/>
        <end position="613"/>
    </location>
</feature>
<reference evidence="10" key="1">
    <citation type="submission" date="2018-04" db="EMBL/GenBank/DDBJ databases">
        <authorList>
            <person name="Go L.Y."/>
            <person name="Mitchell J.A."/>
        </authorList>
    </citation>
    <scope>NUCLEOTIDE SEQUENCE</scope>
    <source>
        <tissue evidence="10">Whole organism</tissue>
    </source>
</reference>
<feature type="transmembrane region" description="Helical" evidence="9">
    <location>
        <begin position="294"/>
        <end position="312"/>
    </location>
</feature>
<feature type="transmembrane region" description="Helical" evidence="9">
    <location>
        <begin position="332"/>
        <end position="350"/>
    </location>
</feature>
<evidence type="ECO:0000256" key="4">
    <source>
        <dbReference type="ARBA" id="ARBA00022679"/>
    </source>
</evidence>
<comment type="similarity">
    <text evidence="2">Belongs to the dpy-19 family.</text>
</comment>
<keyword evidence="4" id="KW-0808">Transferase</keyword>
<evidence type="ECO:0000256" key="9">
    <source>
        <dbReference type="SAM" id="Phobius"/>
    </source>
</evidence>
<keyword evidence="7 9" id="KW-0472">Membrane</keyword>
<evidence type="ECO:0000313" key="11">
    <source>
        <dbReference type="EMBL" id="SSX26610.1"/>
    </source>
</evidence>
<dbReference type="EMBL" id="UFQS01000693">
    <property type="protein sequence ID" value="SSX06256.1"/>
    <property type="molecule type" value="Genomic_DNA"/>
</dbReference>
<evidence type="ECO:0000256" key="3">
    <source>
        <dbReference type="ARBA" id="ARBA00022676"/>
    </source>
</evidence>
<dbReference type="EMBL" id="UFQT01000693">
    <property type="protein sequence ID" value="SSX26610.1"/>
    <property type="molecule type" value="Genomic_DNA"/>
</dbReference>
<feature type="region of interest" description="Disordered" evidence="8">
    <location>
        <begin position="517"/>
        <end position="562"/>
    </location>
</feature>
<gene>
    <name evidence="10" type="primary">CSON013616</name>
</gene>
<feature type="transmembrane region" description="Helical" evidence="9">
    <location>
        <begin position="403"/>
        <end position="424"/>
    </location>
</feature>
<dbReference type="OMA" id="YDNITEY"/>
<dbReference type="PROSITE" id="PS51257">
    <property type="entry name" value="PROKAR_LIPOPROTEIN"/>
    <property type="match status" value="1"/>
</dbReference>
<feature type="compositionally biased region" description="Polar residues" evidence="8">
    <location>
        <begin position="549"/>
        <end position="561"/>
    </location>
</feature>
<evidence type="ECO:0000256" key="2">
    <source>
        <dbReference type="ARBA" id="ARBA00008744"/>
    </source>
</evidence>
<accession>A0A336KN49</accession>
<keyword evidence="6 9" id="KW-1133">Transmembrane helix</keyword>
<feature type="compositionally biased region" description="Basic and acidic residues" evidence="8">
    <location>
        <begin position="536"/>
        <end position="548"/>
    </location>
</feature>
<feature type="transmembrane region" description="Helical" evidence="9">
    <location>
        <begin position="7"/>
        <end position="25"/>
    </location>
</feature>
<evidence type="ECO:0000256" key="5">
    <source>
        <dbReference type="ARBA" id="ARBA00022692"/>
    </source>
</evidence>
<feature type="transmembrane region" description="Helical" evidence="9">
    <location>
        <begin position="233"/>
        <end position="261"/>
    </location>
</feature>
<dbReference type="InterPro" id="IPR018732">
    <property type="entry name" value="Dpy-19/Dpy-19-like"/>
</dbReference>
<dbReference type="GO" id="GO:0000030">
    <property type="term" value="F:mannosyltransferase activity"/>
    <property type="evidence" value="ECO:0007669"/>
    <property type="project" value="TreeGrafter"/>
</dbReference>
<feature type="transmembrane region" description="Helical" evidence="9">
    <location>
        <begin position="619"/>
        <end position="637"/>
    </location>
</feature>
<dbReference type="PANTHER" id="PTHR31488:SF1">
    <property type="entry name" value="C-MANNOSYLTRANSFERASE DPY19L1"/>
    <property type="match status" value="1"/>
</dbReference>
<dbReference type="VEuPathDB" id="VectorBase:CSON013616"/>
<evidence type="ECO:0000256" key="6">
    <source>
        <dbReference type="ARBA" id="ARBA00022989"/>
    </source>
</evidence>
<evidence type="ECO:0000256" key="7">
    <source>
        <dbReference type="ARBA" id="ARBA00023136"/>
    </source>
</evidence>
<dbReference type="Pfam" id="PF10034">
    <property type="entry name" value="Dpy19"/>
    <property type="match status" value="1"/>
</dbReference>
<protein>
    <submittedName>
        <fullName evidence="10">CSON013616 protein</fullName>
    </submittedName>
</protein>
<feature type="transmembrane region" description="Helical" evidence="9">
    <location>
        <begin position="195"/>
        <end position="212"/>
    </location>
</feature>